<evidence type="ECO:0000256" key="2">
    <source>
        <dbReference type="ARBA" id="ARBA00004818"/>
    </source>
</evidence>
<dbReference type="SUPFAM" id="SSF56784">
    <property type="entry name" value="HAD-like"/>
    <property type="match status" value="1"/>
</dbReference>
<dbReference type="EMBL" id="FWFL01000005">
    <property type="protein sequence ID" value="SLN44314.1"/>
    <property type="molecule type" value="Genomic_DNA"/>
</dbReference>
<comment type="similarity">
    <text evidence="3">Belongs to the HAD-like hydrolase superfamily. CbbY/CbbZ/Gph/YieH family.</text>
</comment>
<dbReference type="GO" id="GO:0005829">
    <property type="term" value="C:cytosol"/>
    <property type="evidence" value="ECO:0007669"/>
    <property type="project" value="TreeGrafter"/>
</dbReference>
<dbReference type="PANTHER" id="PTHR43434">
    <property type="entry name" value="PHOSPHOGLYCOLATE PHOSPHATASE"/>
    <property type="match status" value="1"/>
</dbReference>
<dbReference type="Gene3D" id="3.40.50.1000">
    <property type="entry name" value="HAD superfamily/HAD-like"/>
    <property type="match status" value="1"/>
</dbReference>
<dbReference type="EC" id="3.1.3.18" evidence="4"/>
<dbReference type="NCBIfam" id="TIGR01549">
    <property type="entry name" value="HAD-SF-IA-v1"/>
    <property type="match status" value="1"/>
</dbReference>
<keyword evidence="5" id="KW-0378">Hydrolase</keyword>
<accession>A0A1Y5SMT2</accession>
<evidence type="ECO:0000256" key="1">
    <source>
        <dbReference type="ARBA" id="ARBA00000830"/>
    </source>
</evidence>
<evidence type="ECO:0000256" key="3">
    <source>
        <dbReference type="ARBA" id="ARBA00006171"/>
    </source>
</evidence>
<dbReference type="Proteomes" id="UP000193827">
    <property type="component" value="Unassembled WGS sequence"/>
</dbReference>
<protein>
    <recommendedName>
        <fullName evidence="4">phosphoglycolate phosphatase</fullName>
        <ecNumber evidence="4">3.1.3.18</ecNumber>
    </recommendedName>
</protein>
<organism evidence="5 6">
    <name type="scientific">Roseovarius litorisediminis</name>
    <dbReference type="NCBI Taxonomy" id="1312363"/>
    <lineage>
        <taxon>Bacteria</taxon>
        <taxon>Pseudomonadati</taxon>
        <taxon>Pseudomonadota</taxon>
        <taxon>Alphaproteobacteria</taxon>
        <taxon>Rhodobacterales</taxon>
        <taxon>Roseobacteraceae</taxon>
        <taxon>Roseovarius</taxon>
    </lineage>
</organism>
<evidence type="ECO:0000313" key="5">
    <source>
        <dbReference type="EMBL" id="SLN44314.1"/>
    </source>
</evidence>
<name>A0A1Y5SMT2_9RHOB</name>
<dbReference type="AlphaFoldDB" id="A0A1Y5SMT2"/>
<proteinExistence type="inferred from homology"/>
<dbReference type="GO" id="GO:0008967">
    <property type="term" value="F:phosphoglycolate phosphatase activity"/>
    <property type="evidence" value="ECO:0007669"/>
    <property type="project" value="UniProtKB-EC"/>
</dbReference>
<dbReference type="InterPro" id="IPR006439">
    <property type="entry name" value="HAD-SF_hydro_IA"/>
</dbReference>
<sequence length="193" mass="20947">MNVALSSLGREQLDLATVISFIGNGVEVLVERSLRATGKISSEIHRSALAAFLESYSQNMTALTRPYPGVIACLEALKSADVRLGICTNKPTGPAKDICDQLDLSRFFDVIAGAEPDQPKKPDATPLLACIGAMGGTVPNSLYVGDSTVDYQTAKNADVSFRLYSRGYLNAGISDLADEYRFDYWTHENFLRS</sequence>
<comment type="pathway">
    <text evidence="2">Organic acid metabolism; glycolate biosynthesis; glycolate from 2-phosphoglycolate: step 1/1.</text>
</comment>
<dbReference type="InterPro" id="IPR041492">
    <property type="entry name" value="HAD_2"/>
</dbReference>
<dbReference type="Gene3D" id="1.10.150.240">
    <property type="entry name" value="Putative phosphatase, domain 2"/>
    <property type="match status" value="1"/>
</dbReference>
<comment type="catalytic activity">
    <reaction evidence="1">
        <text>2-phosphoglycolate + H2O = glycolate + phosphate</text>
        <dbReference type="Rhea" id="RHEA:14369"/>
        <dbReference type="ChEBI" id="CHEBI:15377"/>
        <dbReference type="ChEBI" id="CHEBI:29805"/>
        <dbReference type="ChEBI" id="CHEBI:43474"/>
        <dbReference type="ChEBI" id="CHEBI:58033"/>
        <dbReference type="EC" id="3.1.3.18"/>
    </reaction>
</comment>
<dbReference type="InterPro" id="IPR023198">
    <property type="entry name" value="PGP-like_dom2"/>
</dbReference>
<keyword evidence="6" id="KW-1185">Reference proteome</keyword>
<dbReference type="PANTHER" id="PTHR43434:SF1">
    <property type="entry name" value="PHOSPHOGLYCOLATE PHOSPHATASE"/>
    <property type="match status" value="1"/>
</dbReference>
<dbReference type="InterPro" id="IPR050155">
    <property type="entry name" value="HAD-like_hydrolase_sf"/>
</dbReference>
<dbReference type="InterPro" id="IPR036412">
    <property type="entry name" value="HAD-like_sf"/>
</dbReference>
<dbReference type="Pfam" id="PF13419">
    <property type="entry name" value="HAD_2"/>
    <property type="match status" value="1"/>
</dbReference>
<reference evidence="5 6" key="1">
    <citation type="submission" date="2017-03" db="EMBL/GenBank/DDBJ databases">
        <authorList>
            <person name="Afonso C.L."/>
            <person name="Miller P.J."/>
            <person name="Scott M.A."/>
            <person name="Spackman E."/>
            <person name="Goraichik I."/>
            <person name="Dimitrov K.M."/>
            <person name="Suarez D.L."/>
            <person name="Swayne D.E."/>
        </authorList>
    </citation>
    <scope>NUCLEOTIDE SEQUENCE [LARGE SCALE GENOMIC DNA]</scope>
    <source>
        <strain evidence="5 6">CECT 8287</strain>
    </source>
</reference>
<evidence type="ECO:0000313" key="6">
    <source>
        <dbReference type="Proteomes" id="UP000193827"/>
    </source>
</evidence>
<gene>
    <name evidence="5" type="primary">gph_3</name>
    <name evidence="5" type="ORF">PEL8287_02247</name>
</gene>
<evidence type="ECO:0000256" key="4">
    <source>
        <dbReference type="ARBA" id="ARBA00013078"/>
    </source>
</evidence>
<dbReference type="InterPro" id="IPR023214">
    <property type="entry name" value="HAD_sf"/>
</dbReference>
<dbReference type="GO" id="GO:0006281">
    <property type="term" value="P:DNA repair"/>
    <property type="evidence" value="ECO:0007669"/>
    <property type="project" value="TreeGrafter"/>
</dbReference>